<keyword evidence="5" id="KW-1185">Reference proteome</keyword>
<feature type="chain" id="PRO_5039144024" evidence="2">
    <location>
        <begin position="24"/>
        <end position="597"/>
    </location>
</feature>
<name>A0A345SZX6_9ACTN</name>
<dbReference type="Proteomes" id="UP000249340">
    <property type="component" value="Chromosome"/>
</dbReference>
<dbReference type="PIRSF" id="PIRSF002741">
    <property type="entry name" value="MppA"/>
    <property type="match status" value="1"/>
</dbReference>
<dbReference type="Gene3D" id="3.10.105.10">
    <property type="entry name" value="Dipeptide-binding Protein, Domain 3"/>
    <property type="match status" value="1"/>
</dbReference>
<organism evidence="4 5">
    <name type="scientific">Peterkaempfera bronchialis</name>
    <dbReference type="NCBI Taxonomy" id="2126346"/>
    <lineage>
        <taxon>Bacteria</taxon>
        <taxon>Bacillati</taxon>
        <taxon>Actinomycetota</taxon>
        <taxon>Actinomycetes</taxon>
        <taxon>Kitasatosporales</taxon>
        <taxon>Streptomycetaceae</taxon>
        <taxon>Peterkaempfera</taxon>
    </lineage>
</organism>
<dbReference type="GO" id="GO:0043190">
    <property type="term" value="C:ATP-binding cassette (ABC) transporter complex"/>
    <property type="evidence" value="ECO:0007669"/>
    <property type="project" value="InterPro"/>
</dbReference>
<evidence type="ECO:0000313" key="4">
    <source>
        <dbReference type="EMBL" id="AXI79281.1"/>
    </source>
</evidence>
<dbReference type="PANTHER" id="PTHR30290">
    <property type="entry name" value="PERIPLASMIC BINDING COMPONENT OF ABC TRANSPORTER"/>
    <property type="match status" value="1"/>
</dbReference>
<dbReference type="InterPro" id="IPR030678">
    <property type="entry name" value="Peptide/Ni-bd"/>
</dbReference>
<keyword evidence="2" id="KW-0732">Signal</keyword>
<sequence length="597" mass="64989">MTTRRKRHLAAAILVSGALTMTAACSSGHTNSDGSKPSAGGSSSASASAPAAPVATSISVGTAEDSNGPALAPEGSKAGGTVTMIDRDDFSHLDPGRIYMNYNSTVSLLFTRQLTGYKKTPDGTKLVGDLATDTGTTSDGGKTWTFTLKDGLKWEDGSAITSDDIKYSIERLYAPFIQEGPKYIQQWLSGNEYQKVYEGPYKGKSLGAVETPDKKTVVFKFKEAHPDANFTLAMTGYGVVPKAHDTKEAYDKKPFSSGPYKISSHITDKSLDLERNPNWDPKTDPIRNAFPDKWHMQFGVQAEESTNRFIADNGTDKTTMTFHNGVEPTKITEVLGNASLKPRLLQGLTPYVDYYYINNTRISDVNVRKALITAFPLQQIRLAEGGPTAGDFATTMMSPTVLGYEQFDVYGKLQKPEGDPEAAKKLLEQAGKTGQTIVYAYNNTPTQQKVTEVIRQALEKAGFKFVSKPLDPKNYYDQTGKLNNSYDVYWGGWGADWPTGQTALQPVWDGRQIGDLASNYAHFADKAIDKAMDDAAKIADAAEQGKAWAAIDKQINEQAASIPYIYDKYLGLYGSGLGGVEFDPLSGEQSPLNVFIK</sequence>
<dbReference type="OrthoDB" id="5240629at2"/>
<dbReference type="InterPro" id="IPR000914">
    <property type="entry name" value="SBP_5_dom"/>
</dbReference>
<dbReference type="GO" id="GO:0015833">
    <property type="term" value="P:peptide transport"/>
    <property type="evidence" value="ECO:0007669"/>
    <property type="project" value="TreeGrafter"/>
</dbReference>
<evidence type="ECO:0000256" key="1">
    <source>
        <dbReference type="SAM" id="MobiDB-lite"/>
    </source>
</evidence>
<dbReference type="RefSeq" id="WP_111490147.1">
    <property type="nucleotide sequence ID" value="NZ_CP031264.1"/>
</dbReference>
<dbReference type="PANTHER" id="PTHR30290:SF83">
    <property type="entry name" value="ABC TRANSPORTER SUBSTRATE-BINDING PROTEIN"/>
    <property type="match status" value="1"/>
</dbReference>
<dbReference type="Gene3D" id="3.40.190.10">
    <property type="entry name" value="Periplasmic binding protein-like II"/>
    <property type="match status" value="1"/>
</dbReference>
<evidence type="ECO:0000259" key="3">
    <source>
        <dbReference type="Pfam" id="PF00496"/>
    </source>
</evidence>
<protein>
    <submittedName>
        <fullName evidence="4">ABC transporter substrate-binding protein</fullName>
    </submittedName>
</protein>
<evidence type="ECO:0000313" key="5">
    <source>
        <dbReference type="Proteomes" id="UP000249340"/>
    </source>
</evidence>
<feature type="compositionally biased region" description="Low complexity" evidence="1">
    <location>
        <begin position="32"/>
        <end position="49"/>
    </location>
</feature>
<dbReference type="GO" id="GO:0042597">
    <property type="term" value="C:periplasmic space"/>
    <property type="evidence" value="ECO:0007669"/>
    <property type="project" value="UniProtKB-ARBA"/>
</dbReference>
<accession>A0A345SZX6</accession>
<feature type="region of interest" description="Disordered" evidence="1">
    <location>
        <begin position="26"/>
        <end position="49"/>
    </location>
</feature>
<feature type="domain" description="Solute-binding protein family 5" evidence="3">
    <location>
        <begin position="125"/>
        <end position="513"/>
    </location>
</feature>
<dbReference type="CDD" id="cd08506">
    <property type="entry name" value="PBP2_clavulanate_OppA2"/>
    <property type="match status" value="1"/>
</dbReference>
<dbReference type="EMBL" id="CP031264">
    <property type="protein sequence ID" value="AXI79281.1"/>
    <property type="molecule type" value="Genomic_DNA"/>
</dbReference>
<feature type="signal peptide" evidence="2">
    <location>
        <begin position="1"/>
        <end position="23"/>
    </location>
</feature>
<dbReference type="SUPFAM" id="SSF53850">
    <property type="entry name" value="Periplasmic binding protein-like II"/>
    <property type="match status" value="1"/>
</dbReference>
<dbReference type="AlphaFoldDB" id="A0A345SZX6"/>
<dbReference type="Pfam" id="PF00496">
    <property type="entry name" value="SBP_bac_5"/>
    <property type="match status" value="1"/>
</dbReference>
<proteinExistence type="predicted"/>
<reference evidence="5" key="1">
    <citation type="submission" date="2018-07" db="EMBL/GenBank/DDBJ databases">
        <title>Streptacidiphilus bronchialis DSM 106435 chromosome.</title>
        <authorList>
            <person name="Batra D."/>
            <person name="Gulvik C.A."/>
        </authorList>
    </citation>
    <scope>NUCLEOTIDE SEQUENCE [LARGE SCALE GENOMIC DNA]</scope>
    <source>
        <strain evidence="5">DSM 106435</strain>
    </source>
</reference>
<dbReference type="KEGG" id="stri:C7M71_019540"/>
<feature type="region of interest" description="Disordered" evidence="1">
    <location>
        <begin position="61"/>
        <end position="81"/>
    </location>
</feature>
<dbReference type="PROSITE" id="PS51257">
    <property type="entry name" value="PROKAR_LIPOPROTEIN"/>
    <property type="match status" value="1"/>
</dbReference>
<dbReference type="InterPro" id="IPR039424">
    <property type="entry name" value="SBP_5"/>
</dbReference>
<dbReference type="GO" id="GO:1904680">
    <property type="term" value="F:peptide transmembrane transporter activity"/>
    <property type="evidence" value="ECO:0007669"/>
    <property type="project" value="TreeGrafter"/>
</dbReference>
<gene>
    <name evidence="4" type="ORF">C7M71_019540</name>
</gene>
<evidence type="ECO:0000256" key="2">
    <source>
        <dbReference type="SAM" id="SignalP"/>
    </source>
</evidence>